<evidence type="ECO:0000313" key="2">
    <source>
        <dbReference type="Proteomes" id="UP000245926"/>
    </source>
</evidence>
<accession>A0A2U8WAM6</accession>
<sequence length="89" mass="10398">MTEPRRFQPPWRLVELEEAIRIEDASGFPVAYVYLADDEQRRSAAQRMSREEARRIAIRIAAIPEMQIAMMELENERDEALALSAKKKH</sequence>
<dbReference type="AlphaFoldDB" id="A0A2U8WAM6"/>
<dbReference type="EMBL" id="CP029550">
    <property type="protein sequence ID" value="AWN43205.1"/>
    <property type="molecule type" value="Genomic_DNA"/>
</dbReference>
<name>A0A2U8WAM6_9HYPH</name>
<dbReference type="RefSeq" id="WP_109893785.1">
    <property type="nucleotide sequence ID" value="NZ_CP029550.1"/>
</dbReference>
<reference evidence="2" key="1">
    <citation type="submission" date="2018-05" db="EMBL/GenBank/DDBJ databases">
        <title>Complete Genome Sequence of Methylobacterium sp. 17SD2-17.</title>
        <authorList>
            <person name="Srinivasan S."/>
        </authorList>
    </citation>
    <scope>NUCLEOTIDE SEQUENCE [LARGE SCALE GENOMIC DNA]</scope>
    <source>
        <strain evidence="2">17SD2-17</strain>
    </source>
</reference>
<dbReference type="Proteomes" id="UP000245926">
    <property type="component" value="Chromosome"/>
</dbReference>
<dbReference type="OrthoDB" id="8005836at2"/>
<evidence type="ECO:0000313" key="1">
    <source>
        <dbReference type="EMBL" id="AWN43205.1"/>
    </source>
</evidence>
<dbReference type="KEGG" id="mets:DK389_25260"/>
<protein>
    <submittedName>
        <fullName evidence="1">Uncharacterized protein</fullName>
    </submittedName>
</protein>
<organism evidence="1 2">
    <name type="scientific">Methylobacterium durans</name>
    <dbReference type="NCBI Taxonomy" id="2202825"/>
    <lineage>
        <taxon>Bacteria</taxon>
        <taxon>Pseudomonadati</taxon>
        <taxon>Pseudomonadota</taxon>
        <taxon>Alphaproteobacteria</taxon>
        <taxon>Hyphomicrobiales</taxon>
        <taxon>Methylobacteriaceae</taxon>
        <taxon>Methylobacterium</taxon>
    </lineage>
</organism>
<keyword evidence="2" id="KW-1185">Reference proteome</keyword>
<gene>
    <name evidence="1" type="ORF">DK389_25260</name>
</gene>
<proteinExistence type="predicted"/>